<evidence type="ECO:0000259" key="2">
    <source>
        <dbReference type="PROSITE" id="PS50800"/>
    </source>
</evidence>
<dbReference type="InterPro" id="IPR036361">
    <property type="entry name" value="SAP_dom_sf"/>
</dbReference>
<dbReference type="SUPFAM" id="SSF68906">
    <property type="entry name" value="SAP domain"/>
    <property type="match status" value="1"/>
</dbReference>
<dbReference type="EMBL" id="MU006779">
    <property type="protein sequence ID" value="KAF2643919.1"/>
    <property type="molecule type" value="Genomic_DNA"/>
</dbReference>
<keyword evidence="4" id="KW-1185">Reference proteome</keyword>
<dbReference type="Proteomes" id="UP000799753">
    <property type="component" value="Unassembled WGS sequence"/>
</dbReference>
<feature type="compositionally biased region" description="Basic and acidic residues" evidence="1">
    <location>
        <begin position="23"/>
        <end position="44"/>
    </location>
</feature>
<dbReference type="OrthoDB" id="197676at2759"/>
<dbReference type="SMART" id="SM00513">
    <property type="entry name" value="SAP"/>
    <property type="match status" value="1"/>
</dbReference>
<feature type="region of interest" description="Disordered" evidence="1">
    <location>
        <begin position="158"/>
        <end position="184"/>
    </location>
</feature>
<reference evidence="3" key="1">
    <citation type="journal article" date="2020" name="Stud. Mycol.">
        <title>101 Dothideomycetes genomes: a test case for predicting lifestyles and emergence of pathogens.</title>
        <authorList>
            <person name="Haridas S."/>
            <person name="Albert R."/>
            <person name="Binder M."/>
            <person name="Bloem J."/>
            <person name="Labutti K."/>
            <person name="Salamov A."/>
            <person name="Andreopoulos B."/>
            <person name="Baker S."/>
            <person name="Barry K."/>
            <person name="Bills G."/>
            <person name="Bluhm B."/>
            <person name="Cannon C."/>
            <person name="Castanera R."/>
            <person name="Culley D."/>
            <person name="Daum C."/>
            <person name="Ezra D."/>
            <person name="Gonzalez J."/>
            <person name="Henrissat B."/>
            <person name="Kuo A."/>
            <person name="Liang C."/>
            <person name="Lipzen A."/>
            <person name="Lutzoni F."/>
            <person name="Magnuson J."/>
            <person name="Mondo S."/>
            <person name="Nolan M."/>
            <person name="Ohm R."/>
            <person name="Pangilinan J."/>
            <person name="Park H.-J."/>
            <person name="Ramirez L."/>
            <person name="Alfaro M."/>
            <person name="Sun H."/>
            <person name="Tritt A."/>
            <person name="Yoshinaga Y."/>
            <person name="Zwiers L.-H."/>
            <person name="Turgeon B."/>
            <person name="Goodwin S."/>
            <person name="Spatafora J."/>
            <person name="Crous P."/>
            <person name="Grigoriev I."/>
        </authorList>
    </citation>
    <scope>NUCLEOTIDE SEQUENCE</scope>
    <source>
        <strain evidence="3">CBS 473.64</strain>
    </source>
</reference>
<accession>A0A6A6S850</accession>
<dbReference type="Pfam" id="PF02037">
    <property type="entry name" value="SAP"/>
    <property type="match status" value="1"/>
</dbReference>
<dbReference type="Gene3D" id="1.10.720.30">
    <property type="entry name" value="SAP domain"/>
    <property type="match status" value="1"/>
</dbReference>
<feature type="compositionally biased region" description="Polar residues" evidence="1">
    <location>
        <begin position="7"/>
        <end position="19"/>
    </location>
</feature>
<protein>
    <recommendedName>
        <fullName evidence="2">SAP domain-containing protein</fullName>
    </recommendedName>
</protein>
<evidence type="ECO:0000313" key="3">
    <source>
        <dbReference type="EMBL" id="KAF2643919.1"/>
    </source>
</evidence>
<organism evidence="3 4">
    <name type="scientific">Massarina eburnea CBS 473.64</name>
    <dbReference type="NCBI Taxonomy" id="1395130"/>
    <lineage>
        <taxon>Eukaryota</taxon>
        <taxon>Fungi</taxon>
        <taxon>Dikarya</taxon>
        <taxon>Ascomycota</taxon>
        <taxon>Pezizomycotina</taxon>
        <taxon>Dothideomycetes</taxon>
        <taxon>Pleosporomycetidae</taxon>
        <taxon>Pleosporales</taxon>
        <taxon>Massarineae</taxon>
        <taxon>Massarinaceae</taxon>
        <taxon>Massarina</taxon>
    </lineage>
</organism>
<dbReference type="InterPro" id="IPR003034">
    <property type="entry name" value="SAP_dom"/>
</dbReference>
<sequence>MPRTKRPLSTTDPNATSRSKVPKLKDERQSENPVKQEPKQEANEKPTVNQREPHPAMASPATSRIRKHIKAHTDHPIDVSIAERFENKSYMMRHIETYSDLQIAELKELLKERKLPVSGKKPDLVSRIEKYDEQHPSGAKKVGDEYKEALARQPVHIGAKPSEMGPKREDSTTTMQRHGPRGPPVYDDLGFELDYEKCTRLAVSKSAMVNSMERRLAMGERETEIKARIMGVPAFDGNRSVFTEDLWNDRVSRDLNIPYHKVTAATFEEWQRQGFRVEPGELDADKITELEMERLEFLMSGAGLRK</sequence>
<name>A0A6A6S850_9PLEO</name>
<dbReference type="AlphaFoldDB" id="A0A6A6S850"/>
<feature type="domain" description="SAP" evidence="2">
    <location>
        <begin position="98"/>
        <end position="132"/>
    </location>
</feature>
<evidence type="ECO:0000256" key="1">
    <source>
        <dbReference type="SAM" id="MobiDB-lite"/>
    </source>
</evidence>
<dbReference type="PROSITE" id="PS50800">
    <property type="entry name" value="SAP"/>
    <property type="match status" value="1"/>
</dbReference>
<proteinExistence type="predicted"/>
<feature type="region of interest" description="Disordered" evidence="1">
    <location>
        <begin position="1"/>
        <end position="64"/>
    </location>
</feature>
<evidence type="ECO:0000313" key="4">
    <source>
        <dbReference type="Proteomes" id="UP000799753"/>
    </source>
</evidence>
<gene>
    <name evidence="3" type="ORF">P280DRAFT_466637</name>
</gene>